<dbReference type="EMBL" id="JBBXJM010000006">
    <property type="protein sequence ID" value="KAL1406599.1"/>
    <property type="molecule type" value="Genomic_DNA"/>
</dbReference>
<sequence length="231" mass="25536">MLEMRNFRARAVPLFQKVRDEVQVKAVDFGLTAQTSPSAPVSPTTSRRQRSPSAPTPENDCSVRTATEVLVALSTDRALTDARYTRNVIKSYVQTKLQHGRSKEEVSFKLADIERAVWGAMRERNPGRLAQVATAFVSVRSEFRLKPSTVLARVIRSAQRRALIEAEAAAEAEQVQATEVLPPPPYTLTPPLYACALPAPVEYEPPVYEREEGVREEAVGRPAKAPRLGAN</sequence>
<dbReference type="GeneID" id="95989348"/>
<comment type="caution">
    <text evidence="2">The sequence shown here is derived from an EMBL/GenBank/DDBJ whole genome shotgun (WGS) entry which is preliminary data.</text>
</comment>
<feature type="compositionally biased region" description="Low complexity" evidence="1">
    <location>
        <begin position="34"/>
        <end position="57"/>
    </location>
</feature>
<feature type="region of interest" description="Disordered" evidence="1">
    <location>
        <begin position="212"/>
        <end position="231"/>
    </location>
</feature>
<accession>A0ABR3PVZ0</accession>
<dbReference type="Proteomes" id="UP001565368">
    <property type="component" value="Unassembled WGS sequence"/>
</dbReference>
<dbReference type="RefSeq" id="XP_069206543.1">
    <property type="nucleotide sequence ID" value="XM_069356702.1"/>
</dbReference>
<evidence type="ECO:0000313" key="3">
    <source>
        <dbReference type="Proteomes" id="UP001565368"/>
    </source>
</evidence>
<keyword evidence="3" id="KW-1185">Reference proteome</keyword>
<evidence type="ECO:0000256" key="1">
    <source>
        <dbReference type="SAM" id="MobiDB-lite"/>
    </source>
</evidence>
<name>A0ABR3PVZ0_9TREE</name>
<evidence type="ECO:0000313" key="2">
    <source>
        <dbReference type="EMBL" id="KAL1406599.1"/>
    </source>
</evidence>
<protein>
    <submittedName>
        <fullName evidence="2">Uncharacterized protein</fullName>
    </submittedName>
</protein>
<organism evidence="2 3">
    <name type="scientific">Vanrija albida</name>
    <dbReference type="NCBI Taxonomy" id="181172"/>
    <lineage>
        <taxon>Eukaryota</taxon>
        <taxon>Fungi</taxon>
        <taxon>Dikarya</taxon>
        <taxon>Basidiomycota</taxon>
        <taxon>Agaricomycotina</taxon>
        <taxon>Tremellomycetes</taxon>
        <taxon>Trichosporonales</taxon>
        <taxon>Trichosporonaceae</taxon>
        <taxon>Vanrija</taxon>
    </lineage>
</organism>
<gene>
    <name evidence="2" type="ORF">Q8F55_008305</name>
</gene>
<reference evidence="2 3" key="1">
    <citation type="submission" date="2023-08" db="EMBL/GenBank/DDBJ databases">
        <title>Annotated Genome Sequence of Vanrija albida AlHP1.</title>
        <authorList>
            <person name="Herzog R."/>
        </authorList>
    </citation>
    <scope>NUCLEOTIDE SEQUENCE [LARGE SCALE GENOMIC DNA]</scope>
    <source>
        <strain evidence="2 3">AlHP1</strain>
    </source>
</reference>
<proteinExistence type="predicted"/>
<feature type="region of interest" description="Disordered" evidence="1">
    <location>
        <begin position="34"/>
        <end position="61"/>
    </location>
</feature>